<dbReference type="HOGENOM" id="CLU_1406826_0_0_5"/>
<evidence type="ECO:0000256" key="1">
    <source>
        <dbReference type="SAM" id="MobiDB-lite"/>
    </source>
</evidence>
<keyword evidence="2" id="KW-0812">Transmembrane</keyword>
<name>V9R7D1_9RICK</name>
<feature type="transmembrane region" description="Helical" evidence="2">
    <location>
        <begin position="38"/>
        <end position="57"/>
    </location>
</feature>
<protein>
    <submittedName>
        <fullName evidence="3">Uncharacterized protein</fullName>
    </submittedName>
</protein>
<keyword evidence="4" id="KW-1185">Reference proteome</keyword>
<dbReference type="PATRIC" id="fig|1423892.3.peg.362"/>
<feature type="region of interest" description="Disordered" evidence="1">
    <location>
        <begin position="110"/>
        <end position="133"/>
    </location>
</feature>
<evidence type="ECO:0000313" key="3">
    <source>
        <dbReference type="EMBL" id="AHC39690.1"/>
    </source>
</evidence>
<dbReference type="STRING" id="1423892.EMUR_01780"/>
<dbReference type="Proteomes" id="UP000018689">
    <property type="component" value="Chromosome"/>
</dbReference>
<dbReference type="AlphaFoldDB" id="V9R7D1"/>
<keyword evidence="2" id="KW-1133">Transmembrane helix</keyword>
<organism evidence="3 4">
    <name type="scientific">Ehrlichia muris AS145</name>
    <dbReference type="NCBI Taxonomy" id="1423892"/>
    <lineage>
        <taxon>Bacteria</taxon>
        <taxon>Pseudomonadati</taxon>
        <taxon>Pseudomonadota</taxon>
        <taxon>Alphaproteobacteria</taxon>
        <taxon>Rickettsiales</taxon>
        <taxon>Anaplasmataceae</taxon>
        <taxon>Ehrlichia</taxon>
    </lineage>
</organism>
<feature type="transmembrane region" description="Helical" evidence="2">
    <location>
        <begin position="6"/>
        <end position="26"/>
    </location>
</feature>
<reference evidence="3 4" key="1">
    <citation type="journal article" date="2014" name="Genome Announc.">
        <title>Complete Genome Sequence of Ehrlichia muris Strain AS145T, a Model Monocytotropic Ehrlichia Strain.</title>
        <authorList>
            <person name="Thirumalapura N.R."/>
            <person name="Qin X."/>
            <person name="Kuriakose J.A."/>
            <person name="Walker D.H."/>
        </authorList>
    </citation>
    <scope>NUCLEOTIDE SEQUENCE [LARGE SCALE GENOMIC DNA]</scope>
    <source>
        <strain evidence="4">AS154</strain>
    </source>
</reference>
<keyword evidence="2" id="KW-0472">Membrane</keyword>
<dbReference type="RefSeq" id="WP_024071978.1">
    <property type="nucleotide sequence ID" value="NC_023063.1"/>
</dbReference>
<feature type="compositionally biased region" description="Low complexity" evidence="1">
    <location>
        <begin position="112"/>
        <end position="126"/>
    </location>
</feature>
<dbReference type="EMBL" id="CP006917">
    <property type="protein sequence ID" value="AHC39690.1"/>
    <property type="molecule type" value="Genomic_DNA"/>
</dbReference>
<proteinExistence type="predicted"/>
<sequence>MEVNMIMMTLGSMSVVITASVGLILSCVNMRHNNCADIMDTVMFAFLLIIVVVLFYANRMGVKYDKLVEILYDNTIPDYVVPPYESETSILSKLKKIFVRGKSSQVCQLPVSSMNPSDSSSYDMDNQGSHKDNSSVTLSQVICDTNFMSCDNLDSVVGSHFDIDDFNIEVAERMIQQSMLSRT</sequence>
<evidence type="ECO:0000256" key="2">
    <source>
        <dbReference type="SAM" id="Phobius"/>
    </source>
</evidence>
<dbReference type="KEGG" id="emr:EMUR_01780"/>
<evidence type="ECO:0000313" key="4">
    <source>
        <dbReference type="Proteomes" id="UP000018689"/>
    </source>
</evidence>
<dbReference type="OrthoDB" id="9961238at2"/>
<accession>V9R7D1</accession>
<gene>
    <name evidence="3" type="ORF">EMUR_01780</name>
</gene>